<evidence type="ECO:0000313" key="2">
    <source>
        <dbReference type="Proteomes" id="UP000053558"/>
    </source>
</evidence>
<dbReference type="EMBL" id="JH711589">
    <property type="protein sequence ID" value="EIW75191.1"/>
    <property type="molecule type" value="Genomic_DNA"/>
</dbReference>
<dbReference type="GeneID" id="19202313"/>
<comment type="caution">
    <text evidence="1">The sequence shown here is derived from an EMBL/GenBank/DDBJ whole genome shotgun (WGS) entry which is preliminary data.</text>
</comment>
<sequence length="282" mass="31426">MHKFLLVPELLRNILSNLDPDDPHLSIRDLWAIRSEHFTLERAMQSSDWAILKKYTHRIRYFIKQLYVAELDSPVYPFFPLFVGPQLISSCRDDATVDLRRHSNTLLSQLPEMETLDLFFVADPADIRISKKRLSPITCLFMGPTPSPSKTLQKTPQSPLAGLEINTSAVPYLDNALLEEVSQALPRLRSLTICGAPGWHSNNSVTLAGLASVLRNCTDLTALCLGVDPSRTSRASAAAAATPWSRHWGSQARLSTTLLRCSPRGPDAASVRDPFWIMGVHQ</sequence>
<dbReference type="RefSeq" id="XP_007774612.1">
    <property type="nucleotide sequence ID" value="XM_007776422.1"/>
</dbReference>
<protein>
    <recommendedName>
        <fullName evidence="3">F-box domain-containing protein</fullName>
    </recommendedName>
</protein>
<keyword evidence="2" id="KW-1185">Reference proteome</keyword>
<dbReference type="Gene3D" id="3.80.10.10">
    <property type="entry name" value="Ribonuclease Inhibitor"/>
    <property type="match status" value="1"/>
</dbReference>
<organism evidence="1 2">
    <name type="scientific">Coniophora puteana (strain RWD-64-598)</name>
    <name type="common">Brown rot fungus</name>
    <dbReference type="NCBI Taxonomy" id="741705"/>
    <lineage>
        <taxon>Eukaryota</taxon>
        <taxon>Fungi</taxon>
        <taxon>Dikarya</taxon>
        <taxon>Basidiomycota</taxon>
        <taxon>Agaricomycotina</taxon>
        <taxon>Agaricomycetes</taxon>
        <taxon>Agaricomycetidae</taxon>
        <taxon>Boletales</taxon>
        <taxon>Coniophorineae</taxon>
        <taxon>Coniophoraceae</taxon>
        <taxon>Coniophora</taxon>
    </lineage>
</organism>
<evidence type="ECO:0000313" key="1">
    <source>
        <dbReference type="EMBL" id="EIW75191.1"/>
    </source>
</evidence>
<dbReference type="InterPro" id="IPR032675">
    <property type="entry name" value="LRR_dom_sf"/>
</dbReference>
<dbReference type="KEGG" id="cput:CONPUDRAFT_147329"/>
<dbReference type="Proteomes" id="UP000053558">
    <property type="component" value="Unassembled WGS sequence"/>
</dbReference>
<evidence type="ECO:0008006" key="3">
    <source>
        <dbReference type="Google" id="ProtNLM"/>
    </source>
</evidence>
<dbReference type="AlphaFoldDB" id="A0A5M3M965"/>
<name>A0A5M3M965_CONPW</name>
<reference evidence="2" key="1">
    <citation type="journal article" date="2012" name="Science">
        <title>The Paleozoic origin of enzymatic lignin decomposition reconstructed from 31 fungal genomes.</title>
        <authorList>
            <person name="Floudas D."/>
            <person name="Binder M."/>
            <person name="Riley R."/>
            <person name="Barry K."/>
            <person name="Blanchette R.A."/>
            <person name="Henrissat B."/>
            <person name="Martinez A.T."/>
            <person name="Otillar R."/>
            <person name="Spatafora J.W."/>
            <person name="Yadav J.S."/>
            <person name="Aerts A."/>
            <person name="Benoit I."/>
            <person name="Boyd A."/>
            <person name="Carlson A."/>
            <person name="Copeland A."/>
            <person name="Coutinho P.M."/>
            <person name="de Vries R.P."/>
            <person name="Ferreira P."/>
            <person name="Findley K."/>
            <person name="Foster B."/>
            <person name="Gaskell J."/>
            <person name="Glotzer D."/>
            <person name="Gorecki P."/>
            <person name="Heitman J."/>
            <person name="Hesse C."/>
            <person name="Hori C."/>
            <person name="Igarashi K."/>
            <person name="Jurgens J.A."/>
            <person name="Kallen N."/>
            <person name="Kersten P."/>
            <person name="Kohler A."/>
            <person name="Kuees U."/>
            <person name="Kumar T.K.A."/>
            <person name="Kuo A."/>
            <person name="LaButti K."/>
            <person name="Larrondo L.F."/>
            <person name="Lindquist E."/>
            <person name="Ling A."/>
            <person name="Lombard V."/>
            <person name="Lucas S."/>
            <person name="Lundell T."/>
            <person name="Martin R."/>
            <person name="McLaughlin D.J."/>
            <person name="Morgenstern I."/>
            <person name="Morin E."/>
            <person name="Murat C."/>
            <person name="Nagy L.G."/>
            <person name="Nolan M."/>
            <person name="Ohm R.A."/>
            <person name="Patyshakuliyeva A."/>
            <person name="Rokas A."/>
            <person name="Ruiz-Duenas F.J."/>
            <person name="Sabat G."/>
            <person name="Salamov A."/>
            <person name="Samejima M."/>
            <person name="Schmutz J."/>
            <person name="Slot J.C."/>
            <person name="St John F."/>
            <person name="Stenlid J."/>
            <person name="Sun H."/>
            <person name="Sun S."/>
            <person name="Syed K."/>
            <person name="Tsang A."/>
            <person name="Wiebenga A."/>
            <person name="Young D."/>
            <person name="Pisabarro A."/>
            <person name="Eastwood D.C."/>
            <person name="Martin F."/>
            <person name="Cullen D."/>
            <person name="Grigoriev I.V."/>
            <person name="Hibbett D.S."/>
        </authorList>
    </citation>
    <scope>NUCLEOTIDE SEQUENCE [LARGE SCALE GENOMIC DNA]</scope>
    <source>
        <strain evidence="2">RWD-64-598 SS2</strain>
    </source>
</reference>
<gene>
    <name evidence="1" type="ORF">CONPUDRAFT_147329</name>
</gene>
<proteinExistence type="predicted"/>
<accession>A0A5M3M965</accession>